<reference evidence="3" key="1">
    <citation type="journal article" date="2019" name="Int. J. Syst. Evol. Microbiol.">
        <title>The Global Catalogue of Microorganisms (GCM) 10K type strain sequencing project: providing services to taxonomists for standard genome sequencing and annotation.</title>
        <authorList>
            <consortium name="The Broad Institute Genomics Platform"/>
            <consortium name="The Broad Institute Genome Sequencing Center for Infectious Disease"/>
            <person name="Wu L."/>
            <person name="Ma J."/>
        </authorList>
    </citation>
    <scope>NUCLEOTIDE SEQUENCE [LARGE SCALE GENOMIC DNA]</scope>
    <source>
        <strain evidence="3">JCM 17214</strain>
    </source>
</reference>
<proteinExistence type="predicted"/>
<dbReference type="Proteomes" id="UP001499909">
    <property type="component" value="Unassembled WGS sequence"/>
</dbReference>
<keyword evidence="3" id="KW-1185">Reference proteome</keyword>
<accession>A0ABP7MB26</accession>
<dbReference type="EMBL" id="BAABDH010000003">
    <property type="protein sequence ID" value="GAA3918909.1"/>
    <property type="molecule type" value="Genomic_DNA"/>
</dbReference>
<feature type="region of interest" description="Disordered" evidence="1">
    <location>
        <begin position="1"/>
        <end position="24"/>
    </location>
</feature>
<gene>
    <name evidence="2" type="ORF">GCM10022406_01830</name>
</gene>
<dbReference type="RefSeq" id="WP_345108720.1">
    <property type="nucleotide sequence ID" value="NZ_BAABDH010000003.1"/>
</dbReference>
<evidence type="ECO:0008006" key="4">
    <source>
        <dbReference type="Google" id="ProtNLM"/>
    </source>
</evidence>
<organism evidence="2 3">
    <name type="scientific">Hymenobacter algoricola</name>
    <dbReference type="NCBI Taxonomy" id="486267"/>
    <lineage>
        <taxon>Bacteria</taxon>
        <taxon>Pseudomonadati</taxon>
        <taxon>Bacteroidota</taxon>
        <taxon>Cytophagia</taxon>
        <taxon>Cytophagales</taxon>
        <taxon>Hymenobacteraceae</taxon>
        <taxon>Hymenobacter</taxon>
    </lineage>
</organism>
<evidence type="ECO:0000256" key="1">
    <source>
        <dbReference type="SAM" id="MobiDB-lite"/>
    </source>
</evidence>
<protein>
    <recommendedName>
        <fullName evidence="4">VOC family protein</fullName>
    </recommendedName>
</protein>
<comment type="caution">
    <text evidence="2">The sequence shown here is derived from an EMBL/GenBank/DDBJ whole genome shotgun (WGS) entry which is preliminary data.</text>
</comment>
<name>A0ABP7MB26_9BACT</name>
<feature type="compositionally biased region" description="Polar residues" evidence="1">
    <location>
        <begin position="1"/>
        <end position="10"/>
    </location>
</feature>
<evidence type="ECO:0000313" key="3">
    <source>
        <dbReference type="Proteomes" id="UP001499909"/>
    </source>
</evidence>
<evidence type="ECO:0000313" key="2">
    <source>
        <dbReference type="EMBL" id="GAA3918909.1"/>
    </source>
</evidence>
<sequence>MKTSLFSPQETPAGRPDAASPDQLMTTAPTTQKAVFYFTSNLQFSQIWFEEFFTTRFRAGSGASVYPYLVAEVDEVIVYLTTDWQYRNLQPDFYWMVPTVGDVAAMRTAVANRPGTAQIEIAPENGTLVSQFVAVDDFGNRLGVINNPIYTPHLGEKAGA</sequence>